<organism evidence="2 3">
    <name type="scientific">Achaetomium macrosporum</name>
    <dbReference type="NCBI Taxonomy" id="79813"/>
    <lineage>
        <taxon>Eukaryota</taxon>
        <taxon>Fungi</taxon>
        <taxon>Dikarya</taxon>
        <taxon>Ascomycota</taxon>
        <taxon>Pezizomycotina</taxon>
        <taxon>Sordariomycetes</taxon>
        <taxon>Sordariomycetidae</taxon>
        <taxon>Sordariales</taxon>
        <taxon>Chaetomiaceae</taxon>
        <taxon>Achaetomium</taxon>
    </lineage>
</organism>
<dbReference type="Proteomes" id="UP001303760">
    <property type="component" value="Unassembled WGS sequence"/>
</dbReference>
<evidence type="ECO:0000256" key="1">
    <source>
        <dbReference type="SAM" id="MobiDB-lite"/>
    </source>
</evidence>
<evidence type="ECO:0000313" key="3">
    <source>
        <dbReference type="Proteomes" id="UP001303760"/>
    </source>
</evidence>
<sequence>MDSTTSEPTPANPELQAQIGSGSNPVSLQAAIPNLPAGVHTQSWTPSGYPIVDNKYHDLATGEIRPHSGPSMGGPPSISVYWQNRLAAGGRDQFHVISKTVASTASLSEYIIRVGDLLRKGACKVDAMNVTRFDVYVVVQSELGQDEFREALDECGLL</sequence>
<accession>A0AAN7C064</accession>
<proteinExistence type="predicted"/>
<dbReference type="EMBL" id="MU860812">
    <property type="protein sequence ID" value="KAK4232859.1"/>
    <property type="molecule type" value="Genomic_DNA"/>
</dbReference>
<evidence type="ECO:0000313" key="2">
    <source>
        <dbReference type="EMBL" id="KAK4232859.1"/>
    </source>
</evidence>
<reference evidence="2" key="2">
    <citation type="submission" date="2023-05" db="EMBL/GenBank/DDBJ databases">
        <authorList>
            <consortium name="Lawrence Berkeley National Laboratory"/>
            <person name="Steindorff A."/>
            <person name="Hensen N."/>
            <person name="Bonometti L."/>
            <person name="Westerberg I."/>
            <person name="Brannstrom I.O."/>
            <person name="Guillou S."/>
            <person name="Cros-Aarteil S."/>
            <person name="Calhoun S."/>
            <person name="Haridas S."/>
            <person name="Kuo A."/>
            <person name="Mondo S."/>
            <person name="Pangilinan J."/>
            <person name="Riley R."/>
            <person name="Labutti K."/>
            <person name="Andreopoulos B."/>
            <person name="Lipzen A."/>
            <person name="Chen C."/>
            <person name="Yanf M."/>
            <person name="Daum C."/>
            <person name="Ng V."/>
            <person name="Clum A."/>
            <person name="Ohm R."/>
            <person name="Martin F."/>
            <person name="Silar P."/>
            <person name="Natvig D."/>
            <person name="Lalanne C."/>
            <person name="Gautier V."/>
            <person name="Ament-Velasquez S.L."/>
            <person name="Kruys A."/>
            <person name="Hutchinson M.I."/>
            <person name="Powell A.J."/>
            <person name="Barry K."/>
            <person name="Miller A.N."/>
            <person name="Grigoriev I.V."/>
            <person name="Debuchy R."/>
            <person name="Gladieux P."/>
            <person name="Thoren M.H."/>
            <person name="Johannesson H."/>
        </authorList>
    </citation>
    <scope>NUCLEOTIDE SEQUENCE</scope>
    <source>
        <strain evidence="2">CBS 532.94</strain>
    </source>
</reference>
<dbReference type="AlphaFoldDB" id="A0AAN7C064"/>
<protein>
    <submittedName>
        <fullName evidence="2">Uncharacterized protein</fullName>
    </submittedName>
</protein>
<keyword evidence="3" id="KW-1185">Reference proteome</keyword>
<reference evidence="2" key="1">
    <citation type="journal article" date="2023" name="Mol. Phylogenet. Evol.">
        <title>Genome-scale phylogeny and comparative genomics of the fungal order Sordariales.</title>
        <authorList>
            <person name="Hensen N."/>
            <person name="Bonometti L."/>
            <person name="Westerberg I."/>
            <person name="Brannstrom I.O."/>
            <person name="Guillou S."/>
            <person name="Cros-Aarteil S."/>
            <person name="Calhoun S."/>
            <person name="Haridas S."/>
            <person name="Kuo A."/>
            <person name="Mondo S."/>
            <person name="Pangilinan J."/>
            <person name="Riley R."/>
            <person name="LaButti K."/>
            <person name="Andreopoulos B."/>
            <person name="Lipzen A."/>
            <person name="Chen C."/>
            <person name="Yan M."/>
            <person name="Daum C."/>
            <person name="Ng V."/>
            <person name="Clum A."/>
            <person name="Steindorff A."/>
            <person name="Ohm R.A."/>
            <person name="Martin F."/>
            <person name="Silar P."/>
            <person name="Natvig D.O."/>
            <person name="Lalanne C."/>
            <person name="Gautier V."/>
            <person name="Ament-Velasquez S.L."/>
            <person name="Kruys A."/>
            <person name="Hutchinson M.I."/>
            <person name="Powell A.J."/>
            <person name="Barry K."/>
            <person name="Miller A.N."/>
            <person name="Grigoriev I.V."/>
            <person name="Debuchy R."/>
            <person name="Gladieux P."/>
            <person name="Hiltunen Thoren M."/>
            <person name="Johannesson H."/>
        </authorList>
    </citation>
    <scope>NUCLEOTIDE SEQUENCE</scope>
    <source>
        <strain evidence="2">CBS 532.94</strain>
    </source>
</reference>
<gene>
    <name evidence="2" type="ORF">C8A03DRAFT_39487</name>
</gene>
<comment type="caution">
    <text evidence="2">The sequence shown here is derived from an EMBL/GenBank/DDBJ whole genome shotgun (WGS) entry which is preliminary data.</text>
</comment>
<name>A0AAN7C064_9PEZI</name>
<feature type="region of interest" description="Disordered" evidence="1">
    <location>
        <begin position="1"/>
        <end position="22"/>
    </location>
</feature>